<sequence length="259" mass="28768">MLKNKVKMMIQNNETVFGLFCSIPNPLIIEMIGHAGYDFVIIDTEHAAINPETVENMIRAAEVVGLTPFVRVSENSNGAILRALDAGAKGVIVPHVRAKLDAEQAVYASRYYPLGMRSLNGGRPASFGKDDLTKYIERANEEIMVILMIEDQEGIENLDEILSVKGVDMVLEGAADLSQSLGIPWQTRAERVKEGVETIYQKTRQYSIPFCAIPRSSEDVQTWFNKRAAALVMGDDRGIFFRAARDVLASKTEKEVSRT</sequence>
<dbReference type="InterPro" id="IPR050251">
    <property type="entry name" value="HpcH-HpaI_aldolase"/>
</dbReference>
<dbReference type="RefSeq" id="WP_152152106.1">
    <property type="nucleotide sequence ID" value="NZ_WEIO01000006.1"/>
</dbReference>
<dbReference type="PANTHER" id="PTHR30502:SF0">
    <property type="entry name" value="PHOSPHOENOLPYRUVATE CARBOXYLASE FAMILY PROTEIN"/>
    <property type="match status" value="1"/>
</dbReference>
<dbReference type="GO" id="GO:0016832">
    <property type="term" value="F:aldehyde-lyase activity"/>
    <property type="evidence" value="ECO:0007669"/>
    <property type="project" value="TreeGrafter"/>
</dbReference>
<dbReference type="GO" id="GO:0005737">
    <property type="term" value="C:cytoplasm"/>
    <property type="evidence" value="ECO:0007669"/>
    <property type="project" value="TreeGrafter"/>
</dbReference>
<dbReference type="Gene3D" id="3.20.20.60">
    <property type="entry name" value="Phosphoenolpyruvate-binding domains"/>
    <property type="match status" value="1"/>
</dbReference>
<keyword evidence="6" id="KW-1185">Reference proteome</keyword>
<comment type="similarity">
    <text evidence="1">Belongs to the HpcH/HpaI aldolase family.</text>
</comment>
<dbReference type="InterPro" id="IPR005000">
    <property type="entry name" value="Aldolase/citrate-lyase_domain"/>
</dbReference>
<dbReference type="EMBL" id="WEIO01000006">
    <property type="protein sequence ID" value="KAB7706222.1"/>
    <property type="molecule type" value="Genomic_DNA"/>
</dbReference>
<dbReference type="InterPro" id="IPR040442">
    <property type="entry name" value="Pyrv_kinase-like_dom_sf"/>
</dbReference>
<dbReference type="PANTHER" id="PTHR30502">
    <property type="entry name" value="2-KETO-3-DEOXY-L-RHAMNONATE ALDOLASE"/>
    <property type="match status" value="1"/>
</dbReference>
<accession>A0A6I1FEM4</accession>
<protein>
    <submittedName>
        <fullName evidence="5">Siderophore biosynthesis protein SbnG</fullName>
    </submittedName>
</protein>
<evidence type="ECO:0000256" key="2">
    <source>
        <dbReference type="ARBA" id="ARBA00022723"/>
    </source>
</evidence>
<comment type="caution">
    <text evidence="5">The sequence shown here is derived from an EMBL/GenBank/DDBJ whole genome shotgun (WGS) entry which is preliminary data.</text>
</comment>
<feature type="domain" description="HpcH/HpaI aldolase/citrate lyase" evidence="4">
    <location>
        <begin position="17"/>
        <end position="224"/>
    </location>
</feature>
<dbReference type="InterPro" id="IPR015813">
    <property type="entry name" value="Pyrv/PenolPyrv_kinase-like_dom"/>
</dbReference>
<dbReference type="AlphaFoldDB" id="A0A6I1FEM4"/>
<evidence type="ECO:0000259" key="4">
    <source>
        <dbReference type="Pfam" id="PF03328"/>
    </source>
</evidence>
<proteinExistence type="inferred from homology"/>
<gene>
    <name evidence="5" type="ORF">F9802_11600</name>
</gene>
<evidence type="ECO:0000313" key="6">
    <source>
        <dbReference type="Proteomes" id="UP000429595"/>
    </source>
</evidence>
<reference evidence="5 6" key="1">
    <citation type="submission" date="2019-10" db="EMBL/GenBank/DDBJ databases">
        <title>Bacillus aerolatum sp. nov., isolated from bioaerosol of sport playgrounds.</title>
        <authorList>
            <person name="Chen P."/>
            <person name="Zhang G."/>
        </authorList>
    </citation>
    <scope>NUCLEOTIDE SEQUENCE [LARGE SCALE GENOMIC DNA]</scope>
    <source>
        <strain evidence="5 6">CX253</strain>
    </source>
</reference>
<evidence type="ECO:0000313" key="5">
    <source>
        <dbReference type="EMBL" id="KAB7706222.1"/>
    </source>
</evidence>
<organism evidence="5 6">
    <name type="scientific">Bacillus aerolatus</name>
    <dbReference type="NCBI Taxonomy" id="2653354"/>
    <lineage>
        <taxon>Bacteria</taxon>
        <taxon>Bacillati</taxon>
        <taxon>Bacillota</taxon>
        <taxon>Bacilli</taxon>
        <taxon>Bacillales</taxon>
        <taxon>Bacillaceae</taxon>
        <taxon>Bacillus</taxon>
    </lineage>
</organism>
<evidence type="ECO:0000256" key="1">
    <source>
        <dbReference type="ARBA" id="ARBA00005568"/>
    </source>
</evidence>
<dbReference type="Pfam" id="PF03328">
    <property type="entry name" value="HpcH_HpaI"/>
    <property type="match status" value="1"/>
</dbReference>
<name>A0A6I1FEM4_9BACI</name>
<dbReference type="Proteomes" id="UP000429595">
    <property type="component" value="Unassembled WGS sequence"/>
</dbReference>
<evidence type="ECO:0000256" key="3">
    <source>
        <dbReference type="ARBA" id="ARBA00023239"/>
    </source>
</evidence>
<dbReference type="SUPFAM" id="SSF51621">
    <property type="entry name" value="Phosphoenolpyruvate/pyruvate domain"/>
    <property type="match status" value="1"/>
</dbReference>
<dbReference type="GO" id="GO:0046872">
    <property type="term" value="F:metal ion binding"/>
    <property type="evidence" value="ECO:0007669"/>
    <property type="project" value="UniProtKB-KW"/>
</dbReference>
<keyword evidence="2" id="KW-0479">Metal-binding</keyword>
<keyword evidence="3" id="KW-0456">Lyase</keyword>